<dbReference type="GO" id="GO:0050667">
    <property type="term" value="P:homocysteine metabolic process"/>
    <property type="evidence" value="ECO:0007669"/>
    <property type="project" value="TreeGrafter"/>
</dbReference>
<evidence type="ECO:0000259" key="4">
    <source>
        <dbReference type="PROSITE" id="PS51332"/>
    </source>
</evidence>
<proteinExistence type="inferred from homology"/>
<dbReference type="SUPFAM" id="SSF52242">
    <property type="entry name" value="Cobalamin (vitamin B12)-binding domain"/>
    <property type="match status" value="1"/>
</dbReference>
<dbReference type="InterPro" id="IPR006158">
    <property type="entry name" value="Cobalamin-bd"/>
</dbReference>
<dbReference type="Pfam" id="PF02607">
    <property type="entry name" value="B12-binding_2"/>
    <property type="match status" value="1"/>
</dbReference>
<dbReference type="PANTHER" id="PTHR45833">
    <property type="entry name" value="METHIONINE SYNTHASE"/>
    <property type="match status" value="1"/>
</dbReference>
<dbReference type="InterPro" id="IPR050554">
    <property type="entry name" value="Met_Synthase/Corrinoid"/>
</dbReference>
<dbReference type="GO" id="GO:0046872">
    <property type="term" value="F:metal ion binding"/>
    <property type="evidence" value="ECO:0007669"/>
    <property type="project" value="UniProtKB-KW"/>
</dbReference>
<keyword evidence="3" id="KW-0170">Cobalt</keyword>
<gene>
    <name evidence="6" type="ORF">Dthio_PD0640</name>
</gene>
<dbReference type="InterPro" id="IPR036724">
    <property type="entry name" value="Cobalamin-bd_sf"/>
</dbReference>
<dbReference type="Gene3D" id="1.10.1240.10">
    <property type="entry name" value="Methionine synthase domain"/>
    <property type="match status" value="1"/>
</dbReference>
<evidence type="ECO:0000259" key="5">
    <source>
        <dbReference type="PROSITE" id="PS51337"/>
    </source>
</evidence>
<evidence type="ECO:0000256" key="2">
    <source>
        <dbReference type="ARBA" id="ARBA00022723"/>
    </source>
</evidence>
<dbReference type="CDD" id="cd02070">
    <property type="entry name" value="corrinoid_protein_B12-BD"/>
    <property type="match status" value="1"/>
</dbReference>
<protein>
    <submittedName>
        <fullName evidence="6">Cobalamin B12-binding domain protein</fullName>
    </submittedName>
</protein>
<dbReference type="GO" id="GO:0031419">
    <property type="term" value="F:cobalamin binding"/>
    <property type="evidence" value="ECO:0007669"/>
    <property type="project" value="InterPro"/>
</dbReference>
<dbReference type="GO" id="GO:0005829">
    <property type="term" value="C:cytosol"/>
    <property type="evidence" value="ECO:0007669"/>
    <property type="project" value="TreeGrafter"/>
</dbReference>
<dbReference type="FunFam" id="3.40.50.280:FF:000003">
    <property type="entry name" value="Dimethylamine methyltransferase corrinoid protein"/>
    <property type="match status" value="1"/>
</dbReference>
<dbReference type="RefSeq" id="WP_008870671.1">
    <property type="nucleotide sequence ID" value="NZ_ACJN02000003.1"/>
</dbReference>
<evidence type="ECO:0000313" key="6">
    <source>
        <dbReference type="EMBL" id="EFI33313.1"/>
    </source>
</evidence>
<evidence type="ECO:0000256" key="3">
    <source>
        <dbReference type="ARBA" id="ARBA00023285"/>
    </source>
</evidence>
<dbReference type="PROSITE" id="PS51332">
    <property type="entry name" value="B12_BINDING"/>
    <property type="match status" value="1"/>
</dbReference>
<dbReference type="eggNOG" id="COG5012">
    <property type="taxonomic scope" value="Bacteria"/>
</dbReference>
<dbReference type="GO" id="GO:0046653">
    <property type="term" value="P:tetrahydrofolate metabolic process"/>
    <property type="evidence" value="ECO:0007669"/>
    <property type="project" value="TreeGrafter"/>
</dbReference>
<evidence type="ECO:0000313" key="7">
    <source>
        <dbReference type="Proteomes" id="UP000005496"/>
    </source>
</evidence>
<keyword evidence="7" id="KW-1185">Reference proteome</keyword>
<feature type="domain" description="B12-binding" evidence="4">
    <location>
        <begin position="89"/>
        <end position="212"/>
    </location>
</feature>
<dbReference type="OrthoDB" id="9803687at2"/>
<dbReference type="PROSITE" id="PS51337">
    <property type="entry name" value="B12_BINDING_NTER"/>
    <property type="match status" value="1"/>
</dbReference>
<dbReference type="InterPro" id="IPR036594">
    <property type="entry name" value="Meth_synthase_dom"/>
</dbReference>
<name>D6SRJ7_9BACT</name>
<accession>D6SRJ7</accession>
<dbReference type="Proteomes" id="UP000005496">
    <property type="component" value="Unassembled WGS sequence"/>
</dbReference>
<reference evidence="6" key="1">
    <citation type="submission" date="2010-05" db="EMBL/GenBank/DDBJ databases">
        <title>The draft genome of Desulfonatronospira thiodismutans ASO3-1.</title>
        <authorList>
            <consortium name="US DOE Joint Genome Institute (JGI-PGF)"/>
            <person name="Lucas S."/>
            <person name="Copeland A."/>
            <person name="Lapidus A."/>
            <person name="Cheng J.-F."/>
            <person name="Bruce D."/>
            <person name="Goodwin L."/>
            <person name="Pitluck S."/>
            <person name="Chertkov O."/>
            <person name="Brettin T."/>
            <person name="Detter J.C."/>
            <person name="Han C."/>
            <person name="Land M.L."/>
            <person name="Hauser L."/>
            <person name="Kyrpides N."/>
            <person name="Mikhailova N."/>
            <person name="Muyzer G."/>
            <person name="Woyke T."/>
        </authorList>
    </citation>
    <scope>NUCLEOTIDE SEQUENCE [LARGE SCALE GENOMIC DNA]</scope>
    <source>
        <strain evidence="6">ASO3-1</strain>
    </source>
</reference>
<dbReference type="GO" id="GO:0008705">
    <property type="term" value="F:methionine synthase activity"/>
    <property type="evidence" value="ECO:0007669"/>
    <property type="project" value="TreeGrafter"/>
</dbReference>
<sequence>MSEKLGKIADGLLHGKIDEVGELTQELINDGMDPEEILQKGLFAGMDIVGKKFRDCEMFIPEVLRSAKAMHAAMEKLRPVLSEESSSKAGTVIMVTVQGDLHDIGKNLAGMMMEGAGFNVIDMGIDRKTEDIVEMVKKEKPQILGLSALLTTTMPKMGEVINALKEAGIRDQVKVIVGGAPVTDDFAQEIGADAYAPNASIGTEKALELVKG</sequence>
<dbReference type="Gene3D" id="3.40.50.280">
    <property type="entry name" value="Cobalamin-binding domain"/>
    <property type="match status" value="1"/>
</dbReference>
<organism evidence="6 7">
    <name type="scientific">Desulfonatronospira thiodismutans ASO3-1</name>
    <dbReference type="NCBI Taxonomy" id="555779"/>
    <lineage>
        <taxon>Bacteria</taxon>
        <taxon>Pseudomonadati</taxon>
        <taxon>Thermodesulfobacteriota</taxon>
        <taxon>Desulfovibrionia</taxon>
        <taxon>Desulfovibrionales</taxon>
        <taxon>Desulfonatronovibrionaceae</taxon>
        <taxon>Desulfonatronospira</taxon>
    </lineage>
</organism>
<feature type="domain" description="B12-binding N-terminal" evidence="5">
    <location>
        <begin position="1"/>
        <end position="89"/>
    </location>
</feature>
<dbReference type="Pfam" id="PF02310">
    <property type="entry name" value="B12-binding"/>
    <property type="match status" value="1"/>
</dbReference>
<dbReference type="SMART" id="SM01018">
    <property type="entry name" value="B12-binding_2"/>
    <property type="match status" value="1"/>
</dbReference>
<evidence type="ECO:0000256" key="1">
    <source>
        <dbReference type="ARBA" id="ARBA00010854"/>
    </source>
</evidence>
<comment type="caution">
    <text evidence="6">The sequence shown here is derived from an EMBL/GenBank/DDBJ whole genome shotgun (WGS) entry which is preliminary data.</text>
</comment>
<keyword evidence="2" id="KW-0479">Metal-binding</keyword>
<dbReference type="EMBL" id="ACJN02000003">
    <property type="protein sequence ID" value="EFI33313.1"/>
    <property type="molecule type" value="Genomic_DNA"/>
</dbReference>
<dbReference type="InterPro" id="IPR003759">
    <property type="entry name" value="Cbl-bd_cap"/>
</dbReference>
<dbReference type="PANTHER" id="PTHR45833:SF1">
    <property type="entry name" value="METHIONINE SYNTHASE"/>
    <property type="match status" value="1"/>
</dbReference>
<dbReference type="SUPFAM" id="SSF47644">
    <property type="entry name" value="Methionine synthase domain"/>
    <property type="match status" value="1"/>
</dbReference>
<dbReference type="AlphaFoldDB" id="D6SRJ7"/>
<comment type="similarity">
    <text evidence="1">Belongs to the methylamine corrinoid protein family.</text>
</comment>